<dbReference type="AlphaFoldDB" id="A0A4P9VUA3"/>
<feature type="compositionally biased region" description="Gly residues" evidence="1">
    <location>
        <begin position="40"/>
        <end position="52"/>
    </location>
</feature>
<organism evidence="2 3">
    <name type="scientific">Blyttiomyces helicus</name>
    <dbReference type="NCBI Taxonomy" id="388810"/>
    <lineage>
        <taxon>Eukaryota</taxon>
        <taxon>Fungi</taxon>
        <taxon>Fungi incertae sedis</taxon>
        <taxon>Chytridiomycota</taxon>
        <taxon>Chytridiomycota incertae sedis</taxon>
        <taxon>Chytridiomycetes</taxon>
        <taxon>Chytridiomycetes incertae sedis</taxon>
        <taxon>Blyttiomyces</taxon>
    </lineage>
</organism>
<feature type="compositionally biased region" description="Gly residues" evidence="1">
    <location>
        <begin position="135"/>
        <end position="144"/>
    </location>
</feature>
<reference evidence="3" key="1">
    <citation type="journal article" date="2018" name="Nat. Microbiol.">
        <title>Leveraging single-cell genomics to expand the fungal tree of life.</title>
        <authorList>
            <person name="Ahrendt S.R."/>
            <person name="Quandt C.A."/>
            <person name="Ciobanu D."/>
            <person name="Clum A."/>
            <person name="Salamov A."/>
            <person name="Andreopoulos B."/>
            <person name="Cheng J.F."/>
            <person name="Woyke T."/>
            <person name="Pelin A."/>
            <person name="Henrissat B."/>
            <person name="Reynolds N.K."/>
            <person name="Benny G.L."/>
            <person name="Smith M.E."/>
            <person name="James T.Y."/>
            <person name="Grigoriev I.V."/>
        </authorList>
    </citation>
    <scope>NUCLEOTIDE SEQUENCE [LARGE SCALE GENOMIC DNA]</scope>
</reference>
<protein>
    <submittedName>
        <fullName evidence="2">Uncharacterized protein</fullName>
    </submittedName>
</protein>
<sequence length="203" mass="21181">MNPPGSGRGRGREGGRGWRGAGGSRGGGGGGRAGQRPGPGHYGRGRPGGSVDGNGAALNRGGWSGAHAQRPPPGLAEARPHSTAQPPSLKRRRSRLDDTPAAEDIPPVDAVLQIPGYYYDAVKKKYFSITANRNRGGGGGGGSGTYSVATLKEREREAEREAERVAIEERRRKEVGSRGDFRCGFPAPDTVSVPPPGLCLFST</sequence>
<dbReference type="OrthoDB" id="2160091at2759"/>
<evidence type="ECO:0000313" key="3">
    <source>
        <dbReference type="Proteomes" id="UP000269721"/>
    </source>
</evidence>
<evidence type="ECO:0000313" key="2">
    <source>
        <dbReference type="EMBL" id="RKO83161.1"/>
    </source>
</evidence>
<keyword evidence="3" id="KW-1185">Reference proteome</keyword>
<dbReference type="EMBL" id="ML001583">
    <property type="protein sequence ID" value="RKO83161.1"/>
    <property type="molecule type" value="Genomic_DNA"/>
</dbReference>
<feature type="compositionally biased region" description="Gly residues" evidence="1">
    <location>
        <begin position="17"/>
        <end position="33"/>
    </location>
</feature>
<accession>A0A4P9VUA3</accession>
<feature type="compositionally biased region" description="Basic and acidic residues" evidence="1">
    <location>
        <begin position="151"/>
        <end position="163"/>
    </location>
</feature>
<evidence type="ECO:0000256" key="1">
    <source>
        <dbReference type="SAM" id="MobiDB-lite"/>
    </source>
</evidence>
<name>A0A4P9VUA3_9FUNG</name>
<gene>
    <name evidence="2" type="ORF">BDK51DRAFT_43346</name>
</gene>
<dbReference type="Proteomes" id="UP000269721">
    <property type="component" value="Unassembled WGS sequence"/>
</dbReference>
<proteinExistence type="predicted"/>
<feature type="region of interest" description="Disordered" evidence="1">
    <location>
        <begin position="132"/>
        <end position="163"/>
    </location>
</feature>
<feature type="region of interest" description="Disordered" evidence="1">
    <location>
        <begin position="1"/>
        <end position="109"/>
    </location>
</feature>